<dbReference type="InterPro" id="IPR006214">
    <property type="entry name" value="Bax_inhibitor_1-related"/>
</dbReference>
<keyword evidence="10" id="KW-1185">Reference proteome</keyword>
<evidence type="ECO:0000256" key="5">
    <source>
        <dbReference type="ARBA" id="ARBA00023136"/>
    </source>
</evidence>
<dbReference type="PANTHER" id="PTHR23291">
    <property type="entry name" value="BAX INHIBITOR-RELATED"/>
    <property type="match status" value="1"/>
</dbReference>
<dbReference type="OrthoDB" id="9793828at2"/>
<dbReference type="Proteomes" id="UP000396862">
    <property type="component" value="Unassembled WGS sequence"/>
</dbReference>
<dbReference type="PANTHER" id="PTHR23291:SF50">
    <property type="entry name" value="PROTEIN LIFEGUARD 4"/>
    <property type="match status" value="1"/>
</dbReference>
<name>A0A2P8CF58_9BACT</name>
<feature type="transmembrane region" description="Helical" evidence="6">
    <location>
        <begin position="111"/>
        <end position="130"/>
    </location>
</feature>
<feature type="transmembrane region" description="Helical" evidence="6">
    <location>
        <begin position="206"/>
        <end position="228"/>
    </location>
</feature>
<dbReference type="GO" id="GO:0005886">
    <property type="term" value="C:plasma membrane"/>
    <property type="evidence" value="ECO:0007669"/>
    <property type="project" value="TreeGrafter"/>
</dbReference>
<comment type="subcellular location">
    <subcellularLocation>
        <location evidence="1">Membrane</location>
        <topology evidence="1">Multi-pass membrane protein</topology>
    </subcellularLocation>
</comment>
<feature type="transmembrane region" description="Helical" evidence="6">
    <location>
        <begin position="55"/>
        <end position="74"/>
    </location>
</feature>
<feature type="transmembrane region" description="Helical" evidence="6">
    <location>
        <begin position="23"/>
        <end position="43"/>
    </location>
</feature>
<dbReference type="EMBL" id="PYGC01000003">
    <property type="protein sequence ID" value="PSK83601.1"/>
    <property type="molecule type" value="Genomic_DNA"/>
</dbReference>
<feature type="transmembrane region" description="Helical" evidence="6">
    <location>
        <begin position="86"/>
        <end position="105"/>
    </location>
</feature>
<proteinExistence type="inferred from homology"/>
<sequence>MDNYIGISREEALAETQRFFVKVYSWMSFALLVTGAVAMWTAMHVDIVRMIVQNQMLFFGLIIGEFLMVGYLVGWIQKMSAQTATLVFVLYSVLNGLTFSVIFLLYTAGSIASTFFITAGTFAAMSAYGYFTKSDLTRWGSLLFMGLIGVIIASVVNMFFHSPALYWFTTYAGVLIFVGLTAYDTQKIKKMNVIGNEGTEEDKKEAIVGALILYLDFINLFLLLLRLFGRRR</sequence>
<evidence type="ECO:0000313" key="10">
    <source>
        <dbReference type="Proteomes" id="UP000396862"/>
    </source>
</evidence>
<accession>A0A2P8CF58</accession>
<evidence type="ECO:0000313" key="7">
    <source>
        <dbReference type="EMBL" id="GET23150.1"/>
    </source>
</evidence>
<comment type="similarity">
    <text evidence="2 6">Belongs to the BI1 family.</text>
</comment>
<dbReference type="AlphaFoldDB" id="A0A2P8CF58"/>
<evidence type="ECO:0000256" key="4">
    <source>
        <dbReference type="ARBA" id="ARBA00022989"/>
    </source>
</evidence>
<evidence type="ECO:0000313" key="9">
    <source>
        <dbReference type="Proteomes" id="UP000240621"/>
    </source>
</evidence>
<gene>
    <name evidence="8" type="ORF">CLV93_10316</name>
    <name evidence="7" type="ORF">JCM18694_33960</name>
</gene>
<evidence type="ECO:0000256" key="3">
    <source>
        <dbReference type="ARBA" id="ARBA00022692"/>
    </source>
</evidence>
<keyword evidence="4 6" id="KW-1133">Transmembrane helix</keyword>
<keyword evidence="5 6" id="KW-0472">Membrane</keyword>
<organism evidence="8 9">
    <name type="scientific">Prolixibacter denitrificans</name>
    <dbReference type="NCBI Taxonomy" id="1541063"/>
    <lineage>
        <taxon>Bacteria</taxon>
        <taxon>Pseudomonadati</taxon>
        <taxon>Bacteroidota</taxon>
        <taxon>Bacteroidia</taxon>
        <taxon>Marinilabiliales</taxon>
        <taxon>Prolixibacteraceae</taxon>
        <taxon>Prolixibacter</taxon>
    </lineage>
</organism>
<feature type="transmembrane region" description="Helical" evidence="6">
    <location>
        <begin position="166"/>
        <end position="185"/>
    </location>
</feature>
<feature type="transmembrane region" description="Helical" evidence="6">
    <location>
        <begin position="142"/>
        <end position="160"/>
    </location>
</feature>
<dbReference type="EMBL" id="BLAU01000001">
    <property type="protein sequence ID" value="GET23150.1"/>
    <property type="molecule type" value="Genomic_DNA"/>
</dbReference>
<reference evidence="7 10" key="2">
    <citation type="submission" date="2019-10" db="EMBL/GenBank/DDBJ databases">
        <title>Prolixibacter strains distinguished by the presence of nitrate reductase genes were adept at nitrate-dependent anaerobic corrosion of metallic iron and carbon steel.</title>
        <authorList>
            <person name="Iino T."/>
            <person name="Shono N."/>
            <person name="Ito K."/>
            <person name="Nakamura R."/>
            <person name="Sueoka K."/>
            <person name="Harayama S."/>
            <person name="Ohkuma M."/>
        </authorList>
    </citation>
    <scope>NUCLEOTIDE SEQUENCE [LARGE SCALE GENOMIC DNA]</scope>
    <source>
        <strain evidence="7 10">MIC1-1</strain>
    </source>
</reference>
<evidence type="ECO:0000313" key="8">
    <source>
        <dbReference type="EMBL" id="PSK83601.1"/>
    </source>
</evidence>
<keyword evidence="3 6" id="KW-0812">Transmembrane</keyword>
<dbReference type="RefSeq" id="WP_106541449.1">
    <property type="nucleotide sequence ID" value="NZ_BLAU01000001.1"/>
</dbReference>
<dbReference type="Pfam" id="PF01027">
    <property type="entry name" value="Bax1-I"/>
    <property type="match status" value="1"/>
</dbReference>
<evidence type="ECO:0000256" key="6">
    <source>
        <dbReference type="RuleBase" id="RU004379"/>
    </source>
</evidence>
<dbReference type="Proteomes" id="UP000240621">
    <property type="component" value="Unassembled WGS sequence"/>
</dbReference>
<reference evidence="8 9" key="1">
    <citation type="submission" date="2018-03" db="EMBL/GenBank/DDBJ databases">
        <title>Genomic Encyclopedia of Archaeal and Bacterial Type Strains, Phase II (KMG-II): from individual species to whole genera.</title>
        <authorList>
            <person name="Goeker M."/>
        </authorList>
    </citation>
    <scope>NUCLEOTIDE SEQUENCE [LARGE SCALE GENOMIC DNA]</scope>
    <source>
        <strain evidence="8 9">DSM 27267</strain>
    </source>
</reference>
<protein>
    <submittedName>
        <fullName evidence="7">Membrane protein</fullName>
    </submittedName>
</protein>
<comment type="caution">
    <text evidence="8">The sequence shown here is derived from an EMBL/GenBank/DDBJ whole genome shotgun (WGS) entry which is preliminary data.</text>
</comment>
<evidence type="ECO:0000256" key="2">
    <source>
        <dbReference type="ARBA" id="ARBA00010350"/>
    </source>
</evidence>
<dbReference type="CDD" id="cd10432">
    <property type="entry name" value="BI-1-like_bacterial"/>
    <property type="match status" value="1"/>
</dbReference>
<evidence type="ECO:0000256" key="1">
    <source>
        <dbReference type="ARBA" id="ARBA00004141"/>
    </source>
</evidence>